<accession>A0AAW2GP86</accession>
<evidence type="ECO:0000313" key="2">
    <source>
        <dbReference type="EMBL" id="KAL0128767.1"/>
    </source>
</evidence>
<name>A0AAW2GP86_9HYME</name>
<organism evidence="2 3">
    <name type="scientific">Cardiocondyla obscurior</name>
    <dbReference type="NCBI Taxonomy" id="286306"/>
    <lineage>
        <taxon>Eukaryota</taxon>
        <taxon>Metazoa</taxon>
        <taxon>Ecdysozoa</taxon>
        <taxon>Arthropoda</taxon>
        <taxon>Hexapoda</taxon>
        <taxon>Insecta</taxon>
        <taxon>Pterygota</taxon>
        <taxon>Neoptera</taxon>
        <taxon>Endopterygota</taxon>
        <taxon>Hymenoptera</taxon>
        <taxon>Apocrita</taxon>
        <taxon>Aculeata</taxon>
        <taxon>Formicoidea</taxon>
        <taxon>Formicidae</taxon>
        <taxon>Myrmicinae</taxon>
        <taxon>Cardiocondyla</taxon>
    </lineage>
</organism>
<reference evidence="2 3" key="1">
    <citation type="submission" date="2023-03" db="EMBL/GenBank/DDBJ databases">
        <title>High recombination rates correlate with genetic variation in Cardiocondyla obscurior ants.</title>
        <authorList>
            <person name="Errbii M."/>
        </authorList>
    </citation>
    <scope>NUCLEOTIDE SEQUENCE [LARGE SCALE GENOMIC DNA]</scope>
    <source>
        <strain evidence="2">Alpha-2009</strain>
        <tissue evidence="2">Whole body</tissue>
    </source>
</reference>
<keyword evidence="1" id="KW-1133">Transmembrane helix</keyword>
<comment type="caution">
    <text evidence="2">The sequence shown here is derived from an EMBL/GenBank/DDBJ whole genome shotgun (WGS) entry which is preliminary data.</text>
</comment>
<proteinExistence type="predicted"/>
<evidence type="ECO:0000313" key="3">
    <source>
        <dbReference type="Proteomes" id="UP001430953"/>
    </source>
</evidence>
<dbReference type="AlphaFoldDB" id="A0AAW2GP86"/>
<sequence>MLGRSADLCKDVPSRRSRRESYVSEEQARREILYTRTHTYIHAHATIATAIIIVEWYFVPSPRRDVPTSAARGLLAKAERMRIIKKKE</sequence>
<gene>
    <name evidence="2" type="ORF">PUN28_003871</name>
</gene>
<evidence type="ECO:0000256" key="1">
    <source>
        <dbReference type="SAM" id="Phobius"/>
    </source>
</evidence>
<dbReference type="Proteomes" id="UP001430953">
    <property type="component" value="Unassembled WGS sequence"/>
</dbReference>
<dbReference type="EMBL" id="JADYXP020000003">
    <property type="protein sequence ID" value="KAL0128767.1"/>
    <property type="molecule type" value="Genomic_DNA"/>
</dbReference>
<protein>
    <submittedName>
        <fullName evidence="2">Uncharacterized protein</fullName>
    </submittedName>
</protein>
<keyword evidence="1" id="KW-0812">Transmembrane</keyword>
<feature type="transmembrane region" description="Helical" evidence="1">
    <location>
        <begin position="39"/>
        <end position="59"/>
    </location>
</feature>
<keyword evidence="1" id="KW-0472">Membrane</keyword>
<keyword evidence="3" id="KW-1185">Reference proteome</keyword>